<dbReference type="InterPro" id="IPR000073">
    <property type="entry name" value="AB_hydrolase_1"/>
</dbReference>
<evidence type="ECO:0000313" key="6">
    <source>
        <dbReference type="Proteomes" id="UP001523216"/>
    </source>
</evidence>
<dbReference type="GO" id="GO:0016787">
    <property type="term" value="F:hydrolase activity"/>
    <property type="evidence" value="ECO:0007669"/>
    <property type="project" value="UniProtKB-KW"/>
</dbReference>
<dbReference type="RefSeq" id="WP_251797932.1">
    <property type="nucleotide sequence ID" value="NZ_JAMQOL010000013.1"/>
</dbReference>
<comment type="similarity">
    <text evidence="1">Belongs to the peptidase S33 family.</text>
</comment>
<dbReference type="EMBL" id="JAMQOL010000013">
    <property type="protein sequence ID" value="MCM4078084.1"/>
    <property type="molecule type" value="Genomic_DNA"/>
</dbReference>
<evidence type="ECO:0000259" key="4">
    <source>
        <dbReference type="Pfam" id="PF00561"/>
    </source>
</evidence>
<dbReference type="Pfam" id="PF00561">
    <property type="entry name" value="Abhydrolase_1"/>
    <property type="match status" value="1"/>
</dbReference>
<dbReference type="Proteomes" id="UP001523216">
    <property type="component" value="Unassembled WGS sequence"/>
</dbReference>
<protein>
    <submittedName>
        <fullName evidence="5">Alpha/beta hydrolase</fullName>
    </submittedName>
</protein>
<dbReference type="PANTHER" id="PTHR43248">
    <property type="entry name" value="2-SUCCINYL-6-HYDROXY-2,4-CYCLOHEXADIENE-1-CARBOXYLATE SYNTHASE"/>
    <property type="match status" value="1"/>
</dbReference>
<evidence type="ECO:0000313" key="5">
    <source>
        <dbReference type="EMBL" id="MCM4078084.1"/>
    </source>
</evidence>
<dbReference type="InterPro" id="IPR051601">
    <property type="entry name" value="Serine_prot/Carboxylest_S33"/>
</dbReference>
<accession>A0ABT0XWD5</accession>
<organism evidence="5 6">
    <name type="scientific">Paractinoplanes hotanensis</name>
    <dbReference type="NCBI Taxonomy" id="2906497"/>
    <lineage>
        <taxon>Bacteria</taxon>
        <taxon>Bacillati</taxon>
        <taxon>Actinomycetota</taxon>
        <taxon>Actinomycetes</taxon>
        <taxon>Micromonosporales</taxon>
        <taxon>Micromonosporaceae</taxon>
        <taxon>Paractinoplanes</taxon>
    </lineage>
</organism>
<feature type="domain" description="AB hydrolase-1" evidence="4">
    <location>
        <begin position="124"/>
        <end position="505"/>
    </location>
</feature>
<keyword evidence="2" id="KW-0732">Signal</keyword>
<name>A0ABT0XWD5_9ACTN</name>
<dbReference type="InterPro" id="IPR029058">
    <property type="entry name" value="AB_hydrolase_fold"/>
</dbReference>
<keyword evidence="3 5" id="KW-0378">Hydrolase</keyword>
<keyword evidence="6" id="KW-1185">Reference proteome</keyword>
<reference evidence="5 6" key="1">
    <citation type="submission" date="2022-06" db="EMBL/GenBank/DDBJ databases">
        <title>Actinoplanes abujensis sp. nov., isolated from Nigerian arid soil.</title>
        <authorList>
            <person name="Ding P."/>
        </authorList>
    </citation>
    <scope>NUCLEOTIDE SEQUENCE [LARGE SCALE GENOMIC DNA]</scope>
    <source>
        <strain evidence="6">TRM88002</strain>
    </source>
</reference>
<sequence>MPRTMNGKPFAHRESRGSRRFGLAGLAVLMCVISAVGCTPADNEQPEPAGSSAIADLGRYYSQKLEWNGCAEFATSKREAEILADPAAECARLTVPLDYDDPQGTTASVAVLRVKARGESQGSVVFNPGGPGGSGVLGGLAASRGLAESRITETFDLVGFDPRGVGATKPAADCYSEKGTSRGDKVFPSLTLTVDLTEEDTRAVFERCAEGSGGAKALAQMGSRTTARDLDVLRAALGDDKLTFLGQSYGTRLGSVYAEQFPQRVRAMILDGAFDPGLGTIDRRLGAYGGFQRAFTVMAAACAKDAKCPLGTDPKAWTSTFQDILQPLRDKPVPAGDQELDFDGALGGVMAGLYSPRLWPTIVSGLAEVRQGRGDALLRLALDIGGGEGDTALNGNVTEAMFAINCMDEQRLTPPEVAQLRTRTFEIAPFMNPGGDVTKGARDGCEFWPAQPTLGIPYAQNIPGLPKTLVVSITGDPTTPHAGGIELAETLGSDLLTVKGEGHTVVSAGANTCVDKIAADYLVDLELPPTMPTCSV</sequence>
<evidence type="ECO:0000256" key="2">
    <source>
        <dbReference type="ARBA" id="ARBA00022729"/>
    </source>
</evidence>
<dbReference type="Gene3D" id="3.40.50.1820">
    <property type="entry name" value="alpha/beta hydrolase"/>
    <property type="match status" value="1"/>
</dbReference>
<evidence type="ECO:0000256" key="3">
    <source>
        <dbReference type="ARBA" id="ARBA00022801"/>
    </source>
</evidence>
<proteinExistence type="inferred from homology"/>
<evidence type="ECO:0000256" key="1">
    <source>
        <dbReference type="ARBA" id="ARBA00010088"/>
    </source>
</evidence>
<comment type="caution">
    <text evidence="5">The sequence shown here is derived from an EMBL/GenBank/DDBJ whole genome shotgun (WGS) entry which is preliminary data.</text>
</comment>
<dbReference type="PANTHER" id="PTHR43248:SF29">
    <property type="entry name" value="TRIPEPTIDYL AMINOPEPTIDASE"/>
    <property type="match status" value="1"/>
</dbReference>
<dbReference type="SUPFAM" id="SSF53474">
    <property type="entry name" value="alpha/beta-Hydrolases"/>
    <property type="match status" value="1"/>
</dbReference>
<gene>
    <name evidence="5" type="ORF">LXN57_10945</name>
</gene>